<accession>D4DSN5</accession>
<name>D4DSN5_NEIEG</name>
<dbReference type="EMBL" id="CP007726">
    <property type="protein sequence ID" value="AJE18952.1"/>
    <property type="molecule type" value="Genomic_DNA"/>
</dbReference>
<gene>
    <name evidence="3" type="ORF">NEIELOOT_02080</name>
    <name evidence="2" type="ORF">NELON_08655</name>
</gene>
<organism evidence="3 4">
    <name type="scientific">Neisseria elongata subsp. glycolytica ATCC 29315</name>
    <dbReference type="NCBI Taxonomy" id="546263"/>
    <lineage>
        <taxon>Bacteria</taxon>
        <taxon>Pseudomonadati</taxon>
        <taxon>Pseudomonadota</taxon>
        <taxon>Betaproteobacteria</taxon>
        <taxon>Neisseriales</taxon>
        <taxon>Neisseriaceae</taxon>
        <taxon>Neisseria</taxon>
    </lineage>
</organism>
<proteinExistence type="predicted"/>
<dbReference type="PATRIC" id="fig|546263.7.peg.1860"/>
<feature type="region of interest" description="Disordered" evidence="1">
    <location>
        <begin position="20"/>
        <end position="40"/>
    </location>
</feature>
<reference evidence="2 5" key="3">
    <citation type="journal article" date="2015" name="PLoS Genet.">
        <title>Common Cell Shape Evolution of Two Nasopharyngeal Pathogens.</title>
        <authorList>
            <person name="Veyrier F.J."/>
            <person name="Biais N."/>
            <person name="Morales P."/>
            <person name="Belkacem N."/>
            <person name="Guilhen C."/>
            <person name="Ranjeva S."/>
            <person name="Sismeiro O."/>
            <person name="Pehau-Arnaudet G."/>
            <person name="Rocha E.P."/>
            <person name="Werts C."/>
            <person name="Taha M.K."/>
            <person name="Boneca I.G."/>
        </authorList>
    </citation>
    <scope>NUCLEOTIDE SEQUENCE [LARGE SCALE GENOMIC DNA]</scope>
    <source>
        <strain evidence="2 5">ATCC 29315</strain>
    </source>
</reference>
<feature type="compositionally biased region" description="Polar residues" evidence="1">
    <location>
        <begin position="20"/>
        <end position="29"/>
    </location>
</feature>
<reference evidence="5" key="2">
    <citation type="submission" date="2014-05" db="EMBL/GenBank/DDBJ databases">
        <title>Complete Genome sequence of Neisseria elongata subsp. glycolytica.</title>
        <authorList>
            <person name="Veyrier F.J."/>
            <person name="Taha M.-K."/>
        </authorList>
    </citation>
    <scope>NUCLEOTIDE SEQUENCE [LARGE SCALE GENOMIC DNA]</scope>
    <source>
        <strain evidence="5">ATCC 29315</strain>
    </source>
</reference>
<keyword evidence="5" id="KW-1185">Reference proteome</keyword>
<sequence>MAGQSLNAFQAAFAVRQNGSLKNSEAKTSSHPKTKRKEDMKTKLPTRAVLIGSLCLLAACAYTPPSAQVSMKTVRSANYGSYPRNYQRQIRQYLNDTLLDPDSAKIRIGTPHKVFQIYNPLANTYPPKTPRELKTNEYYVVCAEVNAKNTFGGYAGWQTKIYRFVDGGIENEAPLGSFGTSFEVCSSQDEVFIDTFNVGNVKVNIVP</sequence>
<dbReference type="AlphaFoldDB" id="D4DSN5"/>
<reference evidence="3 4" key="1">
    <citation type="submission" date="2010-02" db="EMBL/GenBank/DDBJ databases">
        <authorList>
            <person name="Weinstock G."/>
            <person name="Sodergren E."/>
            <person name="Clifton S."/>
            <person name="Fulton L."/>
            <person name="Fulton B."/>
            <person name="Courtney L."/>
            <person name="Fronick C."/>
            <person name="Harrison M."/>
            <person name="Strong C."/>
            <person name="Farmer C."/>
            <person name="Delahaunty K."/>
            <person name="Markovic C."/>
            <person name="Hall O."/>
            <person name="Minx P."/>
            <person name="Tomlinson C."/>
            <person name="Mitreva M."/>
            <person name="Nelson J."/>
            <person name="Hou S."/>
            <person name="Wollam A."/>
            <person name="Pepin K.H."/>
            <person name="Johnson M."/>
            <person name="Bhonagiri V."/>
            <person name="Zhang X."/>
            <person name="Suruliraj S."/>
            <person name="Warren W."/>
            <person name="Chinwalla A."/>
            <person name="Mardis E.R."/>
            <person name="Wilson R.K."/>
        </authorList>
    </citation>
    <scope>NUCLEOTIDE SEQUENCE [LARGE SCALE GENOMIC DNA]</scope>
    <source>
        <strain evidence="3 4">ATCC 29315</strain>
    </source>
</reference>
<dbReference type="KEGG" id="nel:NELON_08655"/>
<dbReference type="EMBL" id="ADBF01000227">
    <property type="protein sequence ID" value="EFE49069.1"/>
    <property type="molecule type" value="Genomic_DNA"/>
</dbReference>
<evidence type="ECO:0000313" key="5">
    <source>
        <dbReference type="Proteomes" id="UP000031392"/>
    </source>
</evidence>
<evidence type="ECO:0000313" key="2">
    <source>
        <dbReference type="EMBL" id="AJE18952.1"/>
    </source>
</evidence>
<evidence type="ECO:0000313" key="3">
    <source>
        <dbReference type="EMBL" id="EFE49069.1"/>
    </source>
</evidence>
<dbReference type="Proteomes" id="UP000005536">
    <property type="component" value="Unassembled WGS sequence"/>
</dbReference>
<evidence type="ECO:0000256" key="1">
    <source>
        <dbReference type="SAM" id="MobiDB-lite"/>
    </source>
</evidence>
<evidence type="ECO:0000313" key="4">
    <source>
        <dbReference type="Proteomes" id="UP000005536"/>
    </source>
</evidence>
<protein>
    <submittedName>
        <fullName evidence="3">Uncharacterized protein</fullName>
    </submittedName>
</protein>
<dbReference type="HOGENOM" id="CLU_114923_0_0_4"/>
<dbReference type="Proteomes" id="UP000031392">
    <property type="component" value="Chromosome"/>
</dbReference>